<evidence type="ECO:0000256" key="4">
    <source>
        <dbReference type="PIRSR" id="PIRSR602678-1"/>
    </source>
</evidence>
<dbReference type="Pfam" id="PF01784">
    <property type="entry name" value="DUF34_NIF3"/>
    <property type="match status" value="1"/>
</dbReference>
<feature type="binding site" evidence="4">
    <location>
        <position position="223"/>
    </location>
    <ligand>
        <name>a divalent metal cation</name>
        <dbReference type="ChEBI" id="CHEBI:60240"/>
        <label>1</label>
    </ligand>
</feature>
<dbReference type="SUPFAM" id="SSF102705">
    <property type="entry name" value="NIF3 (NGG1p interacting factor 3)-like"/>
    <property type="match status" value="1"/>
</dbReference>
<evidence type="ECO:0000313" key="6">
    <source>
        <dbReference type="Proteomes" id="UP000681343"/>
    </source>
</evidence>
<proteinExistence type="inferred from homology"/>
<evidence type="ECO:0000256" key="2">
    <source>
        <dbReference type="ARBA" id="ARBA00022112"/>
    </source>
</evidence>
<keyword evidence="3 4" id="KW-0479">Metal-binding</keyword>
<feature type="binding site" evidence="4">
    <location>
        <position position="107"/>
    </location>
    <ligand>
        <name>a divalent metal cation</name>
        <dbReference type="ChEBI" id="CHEBI:60240"/>
        <label>1</label>
    </ligand>
</feature>
<protein>
    <recommendedName>
        <fullName evidence="2">GTP cyclohydrolase 1 type 2 homolog</fullName>
    </recommendedName>
</protein>
<dbReference type="InterPro" id="IPR036069">
    <property type="entry name" value="DUF34/NIF3_sf"/>
</dbReference>
<organism evidence="5 6">
    <name type="scientific">Vescimonas fastidiosa</name>
    <dbReference type="NCBI Taxonomy" id="2714353"/>
    <lineage>
        <taxon>Bacteria</taxon>
        <taxon>Bacillati</taxon>
        <taxon>Bacillota</taxon>
        <taxon>Clostridia</taxon>
        <taxon>Eubacteriales</taxon>
        <taxon>Oscillospiraceae</taxon>
        <taxon>Vescimonas</taxon>
    </lineage>
</organism>
<evidence type="ECO:0000256" key="1">
    <source>
        <dbReference type="ARBA" id="ARBA00006964"/>
    </source>
</evidence>
<feature type="binding site" evidence="4">
    <location>
        <position position="66"/>
    </location>
    <ligand>
        <name>a divalent metal cation</name>
        <dbReference type="ChEBI" id="CHEBI:60240"/>
        <label>1</label>
    </ligand>
</feature>
<dbReference type="Gene3D" id="3.40.1390.30">
    <property type="entry name" value="NIF3 (NGG1p interacting factor 3)-like"/>
    <property type="match status" value="2"/>
</dbReference>
<dbReference type="AlphaFoldDB" id="A0A810PXN3"/>
<evidence type="ECO:0000313" key="5">
    <source>
        <dbReference type="EMBL" id="BCK78456.1"/>
    </source>
</evidence>
<feature type="binding site" evidence="4">
    <location>
        <position position="65"/>
    </location>
    <ligand>
        <name>a divalent metal cation</name>
        <dbReference type="ChEBI" id="CHEBI:60240"/>
        <label>1</label>
    </ligand>
</feature>
<dbReference type="InterPro" id="IPR002678">
    <property type="entry name" value="DUF34/NIF3"/>
</dbReference>
<dbReference type="GO" id="GO:0046872">
    <property type="term" value="F:metal ion binding"/>
    <property type="evidence" value="ECO:0007669"/>
    <property type="project" value="UniProtKB-KW"/>
</dbReference>
<dbReference type="EMBL" id="AP023415">
    <property type="protein sequence ID" value="BCK78456.1"/>
    <property type="molecule type" value="Genomic_DNA"/>
</dbReference>
<feature type="binding site" evidence="4">
    <location>
        <position position="219"/>
    </location>
    <ligand>
        <name>a divalent metal cation</name>
        <dbReference type="ChEBI" id="CHEBI:60240"/>
        <label>1</label>
    </ligand>
</feature>
<comment type="similarity">
    <text evidence="1">Belongs to the GTP cyclohydrolase I type 2/NIF3 family.</text>
</comment>
<dbReference type="RefSeq" id="WP_212819260.1">
    <property type="nucleotide sequence ID" value="NZ_AP023415.1"/>
</dbReference>
<dbReference type="GO" id="GO:0005737">
    <property type="term" value="C:cytoplasm"/>
    <property type="evidence" value="ECO:0007669"/>
    <property type="project" value="TreeGrafter"/>
</dbReference>
<evidence type="ECO:0000256" key="3">
    <source>
        <dbReference type="ARBA" id="ARBA00022723"/>
    </source>
</evidence>
<dbReference type="PANTHER" id="PTHR13799:SF14">
    <property type="entry name" value="GTP CYCLOHYDROLASE 1 TYPE 2 HOMOLOG"/>
    <property type="match status" value="1"/>
</dbReference>
<gene>
    <name evidence="5" type="ORF">MM35RIKEN_06480</name>
</gene>
<dbReference type="Proteomes" id="UP000681343">
    <property type="component" value="Chromosome"/>
</dbReference>
<dbReference type="NCBIfam" id="TIGR00486">
    <property type="entry name" value="YbgI_SA1388"/>
    <property type="match status" value="1"/>
</dbReference>
<reference evidence="5" key="1">
    <citation type="submission" date="2020-09" db="EMBL/GenBank/DDBJ databases">
        <title>New species isolated from human feces.</title>
        <authorList>
            <person name="Kitahara M."/>
            <person name="Shigeno Y."/>
            <person name="Shime M."/>
            <person name="Matsumoto Y."/>
            <person name="Nakamura S."/>
            <person name="Motooka D."/>
            <person name="Fukuoka S."/>
            <person name="Nishikawa H."/>
            <person name="Benno Y."/>
        </authorList>
    </citation>
    <scope>NUCLEOTIDE SEQUENCE</scope>
    <source>
        <strain evidence="5">MM35</strain>
    </source>
</reference>
<dbReference type="PANTHER" id="PTHR13799">
    <property type="entry name" value="NGG1 INTERACTING FACTOR 3"/>
    <property type="match status" value="1"/>
</dbReference>
<keyword evidence="6" id="KW-1185">Reference proteome</keyword>
<accession>A0A810PXN3</accession>
<dbReference type="FunFam" id="3.40.1390.30:FF:000001">
    <property type="entry name" value="GTP cyclohydrolase 1 type 2"/>
    <property type="match status" value="1"/>
</dbReference>
<dbReference type="KEGG" id="vfa:MM35RIKEN_06480"/>
<sequence length="258" mass="28091">MITVRDVESFLYTWAPAGLAASWDNVGLLVGDPVREVKKILTTLDITESVVEEAVQTGADLIVSHHPVMNCAWHPVQTLRSDDRQGRILTGLVENRISAICMHTNLDAAEGGVNDVLAEKLGLLDTQPLTEEKIGRVGTLKCELPLVDFTRFVVELLGCNGLRFTDCGKAVHRVAVGGGACGDYIAQAIALGCDTFVTSDLRYHDFLDTKELNLIDAGHFPTEQVIVPELCRRLQATFSAVSVSTSISHKSEVIQYCI</sequence>
<name>A0A810PXN3_9FIRM</name>